<dbReference type="UniPathway" id="UPA00379">
    <property type="reaction ID" value="UER00549"/>
</dbReference>
<dbReference type="InterPro" id="IPR008948">
    <property type="entry name" value="L-Aspartase-like"/>
</dbReference>
<dbReference type="CDD" id="cd00332">
    <property type="entry name" value="PAL-HAL"/>
    <property type="match status" value="1"/>
</dbReference>
<evidence type="ECO:0000313" key="9">
    <source>
        <dbReference type="Proteomes" id="UP000034119"/>
    </source>
</evidence>
<dbReference type="InterPro" id="IPR024083">
    <property type="entry name" value="Fumarase/histidase_N"/>
</dbReference>
<dbReference type="PANTHER" id="PTHR10362">
    <property type="entry name" value="HISTIDINE AMMONIA-LYASE"/>
    <property type="match status" value="1"/>
</dbReference>
<organism evidence="8 9">
    <name type="scientific">candidate division CPR1 bacterium GW2011_GWC1_49_13</name>
    <dbReference type="NCBI Taxonomy" id="1618342"/>
    <lineage>
        <taxon>Bacteria</taxon>
        <taxon>candidate division CPR1</taxon>
    </lineage>
</organism>
<dbReference type="Gene3D" id="1.10.275.10">
    <property type="entry name" value="Fumarase/aspartase (N-terminal domain)"/>
    <property type="match status" value="1"/>
</dbReference>
<keyword evidence="4 6" id="KW-0456">Lyase</keyword>
<dbReference type="Pfam" id="PF00221">
    <property type="entry name" value="Lyase_aromatic"/>
    <property type="match status" value="1"/>
</dbReference>
<dbReference type="Proteomes" id="UP000034119">
    <property type="component" value="Unassembled WGS sequence"/>
</dbReference>
<sequence length="497" mass="53920">MNVKVNGGKATLEDFVAVARSGDKVFLSPLAHKKILRSRRAVEGAVNAGKVIYGITTGFGAFKNTVISKEQTSKLQENLILSHAVGVGDYLPTEVVRGLMFLMINYLSKGYSGIKWETVAALAEMLNKRVHPLIPEKGSVGSSGDLAPSAHMALVLIGKGEAEYHGKHVSGSRAMRKARIKPVKLDSKEGLALINNTSTMTSIAALLIHDARSLLKVADVAASLSLQALRGTDLSYDRRIHALKPHEGEVETAKNLRRLLAGSAFIDRKRVQEAYSFRCVPQIYGAVREALTYAEKVVNTELNSVTDNPLIFSDGKMDVISGGNFHGEPVAIAMDTLGIALSEIANISDRRTASLLDPATSNGLPAFLVEKGGLNSGFMILQYTTAALVSENKILAHPASVDSIPTSANIEDLVSMGTIAARKAREIFENVSNVLAIEILTACQAIDMRRKVERTLKLSPQTQKIYRLVRKVVPYFPHDTVYYPYVQKIKSSLLALV</sequence>
<comment type="similarity">
    <text evidence="6 7">Belongs to the PAL/histidase family.</text>
</comment>
<keyword evidence="6" id="KW-0963">Cytoplasm</keyword>
<feature type="modified residue" description="2,3-didehydroalanine (Ser)" evidence="6">
    <location>
        <position position="143"/>
    </location>
</feature>
<comment type="catalytic activity">
    <reaction evidence="5 6">
        <text>L-histidine = trans-urocanate + NH4(+)</text>
        <dbReference type="Rhea" id="RHEA:21232"/>
        <dbReference type="ChEBI" id="CHEBI:17771"/>
        <dbReference type="ChEBI" id="CHEBI:28938"/>
        <dbReference type="ChEBI" id="CHEBI:57595"/>
        <dbReference type="EC" id="4.3.1.3"/>
    </reaction>
</comment>
<dbReference type="EC" id="4.3.1.3" evidence="2 6"/>
<dbReference type="GO" id="GO:0019556">
    <property type="term" value="P:L-histidine catabolic process to glutamate and formamide"/>
    <property type="evidence" value="ECO:0007669"/>
    <property type="project" value="UniProtKB-UniPathway"/>
</dbReference>
<protein>
    <recommendedName>
        <fullName evidence="2 6">Histidine ammonia-lyase</fullName>
        <shortName evidence="6">Histidase</shortName>
        <ecNumber evidence="2 6">4.3.1.3</ecNumber>
    </recommendedName>
</protein>
<feature type="cross-link" description="5-imidazolinone (Ala-Gly)" evidence="6">
    <location>
        <begin position="142"/>
        <end position="144"/>
    </location>
</feature>
<comment type="subcellular location">
    <subcellularLocation>
        <location evidence="6">Cytoplasm</location>
    </subcellularLocation>
</comment>
<dbReference type="NCBIfam" id="NF006871">
    <property type="entry name" value="PRK09367.1"/>
    <property type="match status" value="1"/>
</dbReference>
<dbReference type="NCBIfam" id="TIGR01225">
    <property type="entry name" value="hutH"/>
    <property type="match status" value="1"/>
</dbReference>
<accession>A0A0G1YIM2</accession>
<name>A0A0G1YIM2_9BACT</name>
<comment type="PTM">
    <text evidence="6">Contains an active site 4-methylidene-imidazol-5-one (MIO), which is formed autocatalytically by cyclization and dehydration of residues Ser-Ser-Gly.</text>
</comment>
<evidence type="ECO:0000256" key="4">
    <source>
        <dbReference type="ARBA" id="ARBA00023239"/>
    </source>
</evidence>
<evidence type="ECO:0000313" key="8">
    <source>
        <dbReference type="EMBL" id="KKW06244.1"/>
    </source>
</evidence>
<comment type="pathway">
    <text evidence="1 6">Amino-acid degradation; L-histidine degradation into L-glutamate; N-formimidoyl-L-glutamate from L-histidine: step 1/3.</text>
</comment>
<evidence type="ECO:0000256" key="6">
    <source>
        <dbReference type="HAMAP-Rule" id="MF_00229"/>
    </source>
</evidence>
<dbReference type="InterPro" id="IPR001106">
    <property type="entry name" value="Aromatic_Lyase"/>
</dbReference>
<dbReference type="InterPro" id="IPR005921">
    <property type="entry name" value="HutH"/>
</dbReference>
<dbReference type="FunFam" id="1.20.200.10:FF:000003">
    <property type="entry name" value="Histidine ammonia-lyase"/>
    <property type="match status" value="1"/>
</dbReference>
<evidence type="ECO:0000256" key="7">
    <source>
        <dbReference type="RuleBase" id="RU003954"/>
    </source>
</evidence>
<dbReference type="AlphaFoldDB" id="A0A0G1YIM2"/>
<dbReference type="GO" id="GO:0004397">
    <property type="term" value="F:histidine ammonia-lyase activity"/>
    <property type="evidence" value="ECO:0007669"/>
    <property type="project" value="UniProtKB-UniRule"/>
</dbReference>
<proteinExistence type="inferred from homology"/>
<gene>
    <name evidence="6" type="primary">hutH</name>
    <name evidence="8" type="ORF">UY40_C0001G0022</name>
</gene>
<dbReference type="GO" id="GO:0019557">
    <property type="term" value="P:L-histidine catabolic process to glutamate and formate"/>
    <property type="evidence" value="ECO:0007669"/>
    <property type="project" value="UniProtKB-UniPathway"/>
</dbReference>
<dbReference type="PATRIC" id="fig|1618342.3.peg.23"/>
<evidence type="ECO:0000256" key="3">
    <source>
        <dbReference type="ARBA" id="ARBA00022808"/>
    </source>
</evidence>
<dbReference type="FunFam" id="1.10.275.10:FF:000005">
    <property type="entry name" value="Histidine ammonia-lyase"/>
    <property type="match status" value="1"/>
</dbReference>
<reference evidence="8 9" key="1">
    <citation type="journal article" date="2015" name="Nature">
        <title>rRNA introns, odd ribosomes, and small enigmatic genomes across a large radiation of phyla.</title>
        <authorList>
            <person name="Brown C.T."/>
            <person name="Hug L.A."/>
            <person name="Thomas B.C."/>
            <person name="Sharon I."/>
            <person name="Castelle C.J."/>
            <person name="Singh A."/>
            <person name="Wilkins M.J."/>
            <person name="Williams K.H."/>
            <person name="Banfield J.F."/>
        </authorList>
    </citation>
    <scope>NUCLEOTIDE SEQUENCE [LARGE SCALE GENOMIC DNA]</scope>
</reference>
<dbReference type="SUPFAM" id="SSF48557">
    <property type="entry name" value="L-aspartase-like"/>
    <property type="match status" value="1"/>
</dbReference>
<dbReference type="GO" id="GO:0005737">
    <property type="term" value="C:cytoplasm"/>
    <property type="evidence" value="ECO:0007669"/>
    <property type="project" value="UniProtKB-SubCell"/>
</dbReference>
<dbReference type="Gene3D" id="1.20.200.10">
    <property type="entry name" value="Fumarase/aspartase (Central domain)"/>
    <property type="match status" value="1"/>
</dbReference>
<dbReference type="STRING" id="1618342.UY40_C0001G0022"/>
<keyword evidence="3 6" id="KW-0369">Histidine metabolism</keyword>
<evidence type="ECO:0000256" key="1">
    <source>
        <dbReference type="ARBA" id="ARBA00005113"/>
    </source>
</evidence>
<evidence type="ECO:0000256" key="5">
    <source>
        <dbReference type="ARBA" id="ARBA00049269"/>
    </source>
</evidence>
<evidence type="ECO:0000256" key="2">
    <source>
        <dbReference type="ARBA" id="ARBA00012994"/>
    </source>
</evidence>
<comment type="caution">
    <text evidence="8">The sequence shown here is derived from an EMBL/GenBank/DDBJ whole genome shotgun (WGS) entry which is preliminary data.</text>
</comment>
<dbReference type="HAMAP" id="MF_00229">
    <property type="entry name" value="His_ammonia_lyase"/>
    <property type="match status" value="1"/>
</dbReference>
<dbReference type="EMBL" id="LCPW01000001">
    <property type="protein sequence ID" value="KKW06244.1"/>
    <property type="molecule type" value="Genomic_DNA"/>
</dbReference>